<dbReference type="InterPro" id="IPR050231">
    <property type="entry name" value="Iron_ascorbate_oxido_reductase"/>
</dbReference>
<dbReference type="InterPro" id="IPR026992">
    <property type="entry name" value="DIOX_N"/>
</dbReference>
<proteinExistence type="inferred from homology"/>
<organism evidence="5 6">
    <name type="scientific">Nocardioides fonticola</name>
    <dbReference type="NCBI Taxonomy" id="450363"/>
    <lineage>
        <taxon>Bacteria</taxon>
        <taxon>Bacillati</taxon>
        <taxon>Actinomycetota</taxon>
        <taxon>Actinomycetes</taxon>
        <taxon>Propionibacteriales</taxon>
        <taxon>Nocardioidaceae</taxon>
        <taxon>Nocardioides</taxon>
    </lineage>
</organism>
<comment type="caution">
    <text evidence="5">The sequence shown here is derived from an EMBL/GenBank/DDBJ whole genome shotgun (WGS) entry which is preliminary data.</text>
</comment>
<dbReference type="InterPro" id="IPR005123">
    <property type="entry name" value="Oxoglu/Fe-dep_dioxygenase_dom"/>
</dbReference>
<evidence type="ECO:0000256" key="3">
    <source>
        <dbReference type="RuleBase" id="RU003682"/>
    </source>
</evidence>
<dbReference type="RefSeq" id="WP_344733505.1">
    <property type="nucleotide sequence ID" value="NZ_BAAAZH010000014.1"/>
</dbReference>
<keyword evidence="2" id="KW-0045">Antibiotic biosynthesis</keyword>
<dbReference type="InterPro" id="IPR044861">
    <property type="entry name" value="IPNS-like_FE2OG_OXY"/>
</dbReference>
<gene>
    <name evidence="5" type="ORF">GCM10022215_22770</name>
</gene>
<sequence>MQDGTDFEVPTIDIGPYVRSGSAADRAAVAAAMDDACRRVGFMQIQGHGVPDDVVAGLAAAIDAFFGLDAEEKRRWVRPPGENRGYTPPRSESLSLSLGVEQASRMNDFFEAYNVGRSLSDYPWIDLPEPLAEHYAENTWPAVPGFEQHVSAWFAEAERVAETLTRIFADALGLPADLFDDLTGHGIKVLRMNNYALPEGTAVEVDGDLVGMGEHTDYGIVTVLWADREPGLQVLGRDGAWHDVLPEPGALLVNLGDLTARLTNERWMSTLHRVKPPLVGGTIRRRRSAAFFHDGDADAVVAPLAGLLEPHESPLYDPVTIDQHMRAKLAGSRAGVRNADAVRESARVLGAV</sequence>
<evidence type="ECO:0000256" key="2">
    <source>
        <dbReference type="ARBA" id="ARBA00023194"/>
    </source>
</evidence>
<dbReference type="Proteomes" id="UP001501495">
    <property type="component" value="Unassembled WGS sequence"/>
</dbReference>
<dbReference type="InterPro" id="IPR027443">
    <property type="entry name" value="IPNS-like_sf"/>
</dbReference>
<dbReference type="PANTHER" id="PTHR47990">
    <property type="entry name" value="2-OXOGLUTARATE (2OG) AND FE(II)-DEPENDENT OXYGENASE SUPERFAMILY PROTEIN-RELATED"/>
    <property type="match status" value="1"/>
</dbReference>
<dbReference type="EMBL" id="BAAAZH010000014">
    <property type="protein sequence ID" value="GAA4119836.1"/>
    <property type="molecule type" value="Genomic_DNA"/>
</dbReference>
<dbReference type="SUPFAM" id="SSF51197">
    <property type="entry name" value="Clavaminate synthase-like"/>
    <property type="match status" value="1"/>
</dbReference>
<evidence type="ECO:0000256" key="1">
    <source>
        <dbReference type="ARBA" id="ARBA00004792"/>
    </source>
</evidence>
<dbReference type="Gene3D" id="2.60.120.330">
    <property type="entry name" value="B-lactam Antibiotic, Isopenicillin N Synthase, Chain"/>
    <property type="match status" value="1"/>
</dbReference>
<dbReference type="Pfam" id="PF03171">
    <property type="entry name" value="2OG-FeII_Oxy"/>
    <property type="match status" value="1"/>
</dbReference>
<evidence type="ECO:0000259" key="4">
    <source>
        <dbReference type="PROSITE" id="PS51471"/>
    </source>
</evidence>
<name>A0ABP7XJ60_9ACTN</name>
<feature type="domain" description="Fe2OG dioxygenase" evidence="4">
    <location>
        <begin position="186"/>
        <end position="295"/>
    </location>
</feature>
<comment type="similarity">
    <text evidence="3">Belongs to the iron/ascorbate-dependent oxidoreductase family.</text>
</comment>
<evidence type="ECO:0000313" key="6">
    <source>
        <dbReference type="Proteomes" id="UP001501495"/>
    </source>
</evidence>
<keyword evidence="3" id="KW-0479">Metal-binding</keyword>
<keyword evidence="6" id="KW-1185">Reference proteome</keyword>
<accession>A0ABP7XJ60</accession>
<evidence type="ECO:0000313" key="5">
    <source>
        <dbReference type="EMBL" id="GAA4119836.1"/>
    </source>
</evidence>
<keyword evidence="3" id="KW-0408">Iron</keyword>
<dbReference type="Pfam" id="PF14226">
    <property type="entry name" value="DIOX_N"/>
    <property type="match status" value="1"/>
</dbReference>
<dbReference type="PRINTS" id="PR00682">
    <property type="entry name" value="IPNSYNTHASE"/>
</dbReference>
<dbReference type="PROSITE" id="PS51471">
    <property type="entry name" value="FE2OG_OXY"/>
    <property type="match status" value="1"/>
</dbReference>
<comment type="pathway">
    <text evidence="1">Antibiotic biosynthesis.</text>
</comment>
<keyword evidence="3" id="KW-0560">Oxidoreductase</keyword>
<protein>
    <submittedName>
        <fullName evidence="5">2-oxoglutarate and iron-dependent oxygenase domain-containing protein</fullName>
    </submittedName>
</protein>
<reference evidence="6" key="1">
    <citation type="journal article" date="2019" name="Int. J. Syst. Evol. Microbiol.">
        <title>The Global Catalogue of Microorganisms (GCM) 10K type strain sequencing project: providing services to taxonomists for standard genome sequencing and annotation.</title>
        <authorList>
            <consortium name="The Broad Institute Genomics Platform"/>
            <consortium name="The Broad Institute Genome Sequencing Center for Infectious Disease"/>
            <person name="Wu L."/>
            <person name="Ma J."/>
        </authorList>
    </citation>
    <scope>NUCLEOTIDE SEQUENCE [LARGE SCALE GENOMIC DNA]</scope>
    <source>
        <strain evidence="6">JCM 16703</strain>
    </source>
</reference>